<dbReference type="EMBL" id="MU004190">
    <property type="protein sequence ID" value="KAF2494500.1"/>
    <property type="molecule type" value="Genomic_DNA"/>
</dbReference>
<dbReference type="OrthoDB" id="3912802at2759"/>
<reference evidence="1" key="1">
    <citation type="journal article" date="2020" name="Stud. Mycol.">
        <title>101 Dothideomycetes genomes: a test case for predicting lifestyles and emergence of pathogens.</title>
        <authorList>
            <person name="Haridas S."/>
            <person name="Albert R."/>
            <person name="Binder M."/>
            <person name="Bloem J."/>
            <person name="Labutti K."/>
            <person name="Salamov A."/>
            <person name="Andreopoulos B."/>
            <person name="Baker S."/>
            <person name="Barry K."/>
            <person name="Bills G."/>
            <person name="Bluhm B."/>
            <person name="Cannon C."/>
            <person name="Castanera R."/>
            <person name="Culley D."/>
            <person name="Daum C."/>
            <person name="Ezra D."/>
            <person name="Gonzalez J."/>
            <person name="Henrissat B."/>
            <person name="Kuo A."/>
            <person name="Liang C."/>
            <person name="Lipzen A."/>
            <person name="Lutzoni F."/>
            <person name="Magnuson J."/>
            <person name="Mondo S."/>
            <person name="Nolan M."/>
            <person name="Ohm R."/>
            <person name="Pangilinan J."/>
            <person name="Park H.-J."/>
            <person name="Ramirez L."/>
            <person name="Alfaro M."/>
            <person name="Sun H."/>
            <person name="Tritt A."/>
            <person name="Yoshinaga Y."/>
            <person name="Zwiers L.-H."/>
            <person name="Turgeon B."/>
            <person name="Goodwin S."/>
            <person name="Spatafora J."/>
            <person name="Crous P."/>
            <person name="Grigoriev I."/>
        </authorList>
    </citation>
    <scope>NUCLEOTIDE SEQUENCE</scope>
    <source>
        <strain evidence="1">CBS 269.34</strain>
    </source>
</reference>
<organism evidence="1 2">
    <name type="scientific">Lophium mytilinum</name>
    <dbReference type="NCBI Taxonomy" id="390894"/>
    <lineage>
        <taxon>Eukaryota</taxon>
        <taxon>Fungi</taxon>
        <taxon>Dikarya</taxon>
        <taxon>Ascomycota</taxon>
        <taxon>Pezizomycotina</taxon>
        <taxon>Dothideomycetes</taxon>
        <taxon>Pleosporomycetidae</taxon>
        <taxon>Mytilinidiales</taxon>
        <taxon>Mytilinidiaceae</taxon>
        <taxon>Lophium</taxon>
    </lineage>
</organism>
<sequence length="176" mass="20229">MCRYRALVWTCGHSRTFRLSTCRATKQTWRQFGHELRRRVSCTGTKAQIWLRLSGACKDCRRVELRADIVAQWAENGLLAAQVDLAYMEAYAVDAVDEEVLDWVELVSEEREKYRLRCVHVRNWIVAPEHALPGPRSSPARTKCATPSLLGRDLEGNPAWDDKIPIQSRVRAHLVE</sequence>
<dbReference type="Proteomes" id="UP000799750">
    <property type="component" value="Unassembled WGS sequence"/>
</dbReference>
<dbReference type="AlphaFoldDB" id="A0A6A6QR63"/>
<gene>
    <name evidence="1" type="ORF">BU16DRAFT_562157</name>
</gene>
<keyword evidence="2" id="KW-1185">Reference proteome</keyword>
<proteinExistence type="predicted"/>
<accession>A0A6A6QR63</accession>
<evidence type="ECO:0000313" key="1">
    <source>
        <dbReference type="EMBL" id="KAF2494500.1"/>
    </source>
</evidence>
<evidence type="ECO:0000313" key="2">
    <source>
        <dbReference type="Proteomes" id="UP000799750"/>
    </source>
</evidence>
<protein>
    <submittedName>
        <fullName evidence="1">Uncharacterized protein</fullName>
    </submittedName>
</protein>
<name>A0A6A6QR63_9PEZI</name>